<evidence type="ECO:0000313" key="2">
    <source>
        <dbReference type="Proteomes" id="UP001628156"/>
    </source>
</evidence>
<dbReference type="EMBL" id="BAAFRS010000209">
    <property type="protein sequence ID" value="GAB1224593.1"/>
    <property type="molecule type" value="Genomic_DNA"/>
</dbReference>
<accession>A0ABQ0DP12</accession>
<gene>
    <name evidence="1" type="ORF">ENUP19_0209G0010</name>
</gene>
<protein>
    <submittedName>
        <fullName evidence="1">Uncharacterized protein</fullName>
    </submittedName>
</protein>
<evidence type="ECO:0000313" key="1">
    <source>
        <dbReference type="EMBL" id="GAB1224593.1"/>
    </source>
</evidence>
<keyword evidence="2" id="KW-1185">Reference proteome</keyword>
<name>A0ABQ0DP12_9EUKA</name>
<dbReference type="Proteomes" id="UP001628156">
    <property type="component" value="Unassembled WGS sequence"/>
</dbReference>
<proteinExistence type="predicted"/>
<reference evidence="1 2" key="1">
    <citation type="journal article" date="2019" name="PLoS Negl. Trop. Dis.">
        <title>Whole genome sequencing of Entamoeba nuttalli reveals mammalian host-related molecular signatures and a novel octapeptide-repeat surface protein.</title>
        <authorList>
            <person name="Tanaka M."/>
            <person name="Makiuchi T."/>
            <person name="Komiyama T."/>
            <person name="Shiina T."/>
            <person name="Osaki K."/>
            <person name="Tachibana H."/>
        </authorList>
    </citation>
    <scope>NUCLEOTIDE SEQUENCE [LARGE SCALE GENOMIC DNA]</scope>
    <source>
        <strain evidence="1 2">P19-061405</strain>
    </source>
</reference>
<sequence length="60" mass="6937">MIIGCCSNYGTHSEYIIYDSKKIIGRDESDVNYEHCDNYPFAVQSRDNGSEYIECYNPNT</sequence>
<comment type="caution">
    <text evidence="1">The sequence shown here is derived from an EMBL/GenBank/DDBJ whole genome shotgun (WGS) entry which is preliminary data.</text>
</comment>
<organism evidence="1 2">
    <name type="scientific">Entamoeba nuttalli</name>
    <dbReference type="NCBI Taxonomy" id="412467"/>
    <lineage>
        <taxon>Eukaryota</taxon>
        <taxon>Amoebozoa</taxon>
        <taxon>Evosea</taxon>
        <taxon>Archamoebae</taxon>
        <taxon>Mastigamoebida</taxon>
        <taxon>Entamoebidae</taxon>
        <taxon>Entamoeba</taxon>
    </lineage>
</organism>